<evidence type="ECO:0000313" key="3">
    <source>
        <dbReference type="Proteomes" id="UP000663882"/>
    </source>
</evidence>
<comment type="caution">
    <text evidence="1">The sequence shown here is derived from an EMBL/GenBank/DDBJ whole genome shotgun (WGS) entry which is preliminary data.</text>
</comment>
<dbReference type="InterPro" id="IPR011051">
    <property type="entry name" value="RmlC_Cupin_sf"/>
</dbReference>
<proteinExistence type="predicted"/>
<accession>A0A814R353</accession>
<sequence length="370" mass="41283">MQELIQSAQVILPCSPFDETLTFFTNRLGFRLNLISPADDPAIAVLSGYGLNLRLERNTGEMAQAAGTIRLFVKDDSELFQNDSTEMFAPNGTKIQIVKETTELVIPPIKQSFVLCKIATDAAWVKGRAGMNYRDLIPGRQGGRFIASHIQIPIGGPVADSVHYHSIRFQMIYVYRGWVRLVYEDQGPPFVLQAGDCILQPPLIRHRVLESSAGLEVIEVACPATHNTYVDHHMQLPNTEQRHDRDYGGQRFVKYLAADETASWHPWRLCGFEFRDTGIGLATAGLAGVRIVRNSGDLKSQILQHDAEFVFIFVLTGELTLHVTGHSAEKMTSGDSVVIPEKLSYNFSECSKNLQFLEVSLPETVNFVCE</sequence>
<evidence type="ECO:0000313" key="1">
    <source>
        <dbReference type="EMBL" id="CAF1128067.1"/>
    </source>
</evidence>
<dbReference type="EMBL" id="CAJNOO010001283">
    <property type="protein sequence ID" value="CAF1128067.1"/>
    <property type="molecule type" value="Genomic_DNA"/>
</dbReference>
<dbReference type="Gene3D" id="2.60.120.10">
    <property type="entry name" value="Jelly Rolls"/>
    <property type="match status" value="2"/>
</dbReference>
<dbReference type="EMBL" id="CAJOAX010002311">
    <property type="protein sequence ID" value="CAF3786834.1"/>
    <property type="molecule type" value="Genomic_DNA"/>
</dbReference>
<gene>
    <name evidence="2" type="ORF">OTI717_LOCUS17487</name>
    <name evidence="1" type="ORF">RFH988_LOCUS20714</name>
</gene>
<protein>
    <recommendedName>
        <fullName evidence="4">Cupin</fullName>
    </recommendedName>
</protein>
<dbReference type="OrthoDB" id="2589563at2759"/>
<dbReference type="InterPro" id="IPR014710">
    <property type="entry name" value="RmlC-like_jellyroll"/>
</dbReference>
<evidence type="ECO:0000313" key="2">
    <source>
        <dbReference type="EMBL" id="CAF3786834.1"/>
    </source>
</evidence>
<name>A0A814R353_9BILA</name>
<dbReference type="AlphaFoldDB" id="A0A814R353"/>
<evidence type="ECO:0008006" key="4">
    <source>
        <dbReference type="Google" id="ProtNLM"/>
    </source>
</evidence>
<dbReference type="SUPFAM" id="SSF51182">
    <property type="entry name" value="RmlC-like cupins"/>
    <property type="match status" value="1"/>
</dbReference>
<reference evidence="1" key="1">
    <citation type="submission" date="2021-02" db="EMBL/GenBank/DDBJ databases">
        <authorList>
            <person name="Nowell W R."/>
        </authorList>
    </citation>
    <scope>NUCLEOTIDE SEQUENCE</scope>
</reference>
<organism evidence="1 3">
    <name type="scientific">Rotaria sordida</name>
    <dbReference type="NCBI Taxonomy" id="392033"/>
    <lineage>
        <taxon>Eukaryota</taxon>
        <taxon>Metazoa</taxon>
        <taxon>Spiralia</taxon>
        <taxon>Gnathifera</taxon>
        <taxon>Rotifera</taxon>
        <taxon>Eurotatoria</taxon>
        <taxon>Bdelloidea</taxon>
        <taxon>Philodinida</taxon>
        <taxon>Philodinidae</taxon>
        <taxon>Rotaria</taxon>
    </lineage>
</organism>
<dbReference type="Proteomes" id="UP000663882">
    <property type="component" value="Unassembled WGS sequence"/>
</dbReference>
<dbReference type="Proteomes" id="UP000663823">
    <property type="component" value="Unassembled WGS sequence"/>
</dbReference>